<reference evidence="4 5" key="1">
    <citation type="submission" date="2019-01" db="EMBL/GenBank/DDBJ databases">
        <title>Novel species of Cellulomonas.</title>
        <authorList>
            <person name="Liu Q."/>
            <person name="Xin Y.-H."/>
        </authorList>
    </citation>
    <scope>NUCLEOTIDE SEQUENCE [LARGE SCALE GENOMIC DNA]</scope>
    <source>
        <strain evidence="4 5">HLT2-17</strain>
    </source>
</reference>
<feature type="compositionally biased region" description="Basic and acidic residues" evidence="1">
    <location>
        <begin position="402"/>
        <end position="413"/>
    </location>
</feature>
<dbReference type="PROSITE" id="PS51707">
    <property type="entry name" value="CYTH"/>
    <property type="match status" value="1"/>
</dbReference>
<dbReference type="InterPro" id="IPR007899">
    <property type="entry name" value="CHAD_dom"/>
</dbReference>
<dbReference type="SUPFAM" id="SSF55154">
    <property type="entry name" value="CYTH-like phosphatases"/>
    <property type="match status" value="1"/>
</dbReference>
<evidence type="ECO:0000313" key="5">
    <source>
        <dbReference type="Proteomes" id="UP000293764"/>
    </source>
</evidence>
<dbReference type="PANTHER" id="PTHR39339">
    <property type="entry name" value="SLR1444 PROTEIN"/>
    <property type="match status" value="1"/>
</dbReference>
<evidence type="ECO:0000313" key="4">
    <source>
        <dbReference type="EMBL" id="RYV52542.1"/>
    </source>
</evidence>
<dbReference type="Proteomes" id="UP000293764">
    <property type="component" value="Unassembled WGS sequence"/>
</dbReference>
<dbReference type="InterPro" id="IPR033469">
    <property type="entry name" value="CYTH-like_dom_sf"/>
</dbReference>
<organism evidence="4 5">
    <name type="scientific">Pengzhenrongella frigida</name>
    <dbReference type="NCBI Taxonomy" id="1259133"/>
    <lineage>
        <taxon>Bacteria</taxon>
        <taxon>Bacillati</taxon>
        <taxon>Actinomycetota</taxon>
        <taxon>Actinomycetes</taxon>
        <taxon>Micrococcales</taxon>
        <taxon>Pengzhenrongella</taxon>
    </lineage>
</organism>
<accession>A0A4Q5N2W4</accession>
<evidence type="ECO:0000256" key="1">
    <source>
        <dbReference type="SAM" id="MobiDB-lite"/>
    </source>
</evidence>
<gene>
    <name evidence="4" type="ORF">EUA98_02205</name>
</gene>
<sequence length="512" mass="55776">MKTHREIEAKLEVAPDAVLPDLAALAGVATIDAPATFTLEAVYLDTPDLRLARARITLRRRTGGTDAGWHLKLPVSAQERIELGVALGSADDPAADPVPAEIAAAVAARVRTAPIEPVVVLHTRRTVRVLRDRAGRVLAELADDSVTARSPAARDEILDTWREWELELVEGDLDLLAAAVDLLQAADGAMPAHSSKLARALGDRLPDPAEQDRQAVPAAGTAGAALRDHLRAQRDNLLTRDPQVRRDEPDAVHQMRVSTRQLRSALATFRPLLSGDTGEHLRAELGWLGELLGVARDAEVARARLAELVAAEPAELVAGPVGERLDADRADAYRAAHDHALTELDSARYFRLLDTLDDLADAPPLAAAARGPARKVLPARVRREWKRLERAFRAATKAPPGPRRDEHLHETRKAAKRARYAAEAVSPVLGRPAEKFARAAKDLQTLLGDHHDSVELRSVLLRVGSQAQLAGESAFTYGRLHALEQAHAAALEAQLPRAWRRMSARGKRRWLR</sequence>
<dbReference type="InterPro" id="IPR023577">
    <property type="entry name" value="CYTH_domain"/>
</dbReference>
<feature type="domain" description="CYTH" evidence="2">
    <location>
        <begin position="4"/>
        <end position="207"/>
    </location>
</feature>
<feature type="region of interest" description="Disordered" evidence="1">
    <location>
        <begin position="396"/>
        <end position="415"/>
    </location>
</feature>
<keyword evidence="5" id="KW-1185">Reference proteome</keyword>
<dbReference type="SMART" id="SM00880">
    <property type="entry name" value="CHAD"/>
    <property type="match status" value="1"/>
</dbReference>
<dbReference type="CDD" id="cd07374">
    <property type="entry name" value="CYTH-like_Pase"/>
    <property type="match status" value="1"/>
</dbReference>
<dbReference type="Gene3D" id="2.40.320.10">
    <property type="entry name" value="Hypothetical Protein Pfu-838710-001"/>
    <property type="match status" value="1"/>
</dbReference>
<dbReference type="AlphaFoldDB" id="A0A4Q5N2W4"/>
<evidence type="ECO:0000259" key="3">
    <source>
        <dbReference type="PROSITE" id="PS51708"/>
    </source>
</evidence>
<dbReference type="EMBL" id="SDWW01000004">
    <property type="protein sequence ID" value="RYV52542.1"/>
    <property type="molecule type" value="Genomic_DNA"/>
</dbReference>
<dbReference type="OrthoDB" id="9777271at2"/>
<evidence type="ECO:0000259" key="2">
    <source>
        <dbReference type="PROSITE" id="PS51707"/>
    </source>
</evidence>
<dbReference type="Pfam" id="PF05235">
    <property type="entry name" value="CHAD"/>
    <property type="match status" value="1"/>
</dbReference>
<dbReference type="PANTHER" id="PTHR39339:SF1">
    <property type="entry name" value="CHAD DOMAIN-CONTAINING PROTEIN"/>
    <property type="match status" value="1"/>
</dbReference>
<protein>
    <submittedName>
        <fullName evidence="4">CYTH and CHAD domain-containing protein</fullName>
    </submittedName>
</protein>
<dbReference type="Gene3D" id="1.40.20.10">
    <property type="entry name" value="CHAD domain"/>
    <property type="match status" value="1"/>
</dbReference>
<dbReference type="SMART" id="SM01118">
    <property type="entry name" value="CYTH"/>
    <property type="match status" value="1"/>
</dbReference>
<dbReference type="RefSeq" id="WP_130101036.1">
    <property type="nucleotide sequence ID" value="NZ_SDWW01000004.1"/>
</dbReference>
<dbReference type="PROSITE" id="PS51708">
    <property type="entry name" value="CHAD"/>
    <property type="match status" value="1"/>
</dbReference>
<comment type="caution">
    <text evidence="4">The sequence shown here is derived from an EMBL/GenBank/DDBJ whole genome shotgun (WGS) entry which is preliminary data.</text>
</comment>
<feature type="domain" description="CHAD" evidence="3">
    <location>
        <begin position="219"/>
        <end position="504"/>
    </location>
</feature>
<dbReference type="InterPro" id="IPR038186">
    <property type="entry name" value="CHAD_dom_sf"/>
</dbReference>
<proteinExistence type="predicted"/>
<name>A0A4Q5N2W4_9MICO</name>
<dbReference type="Pfam" id="PF01928">
    <property type="entry name" value="CYTH"/>
    <property type="match status" value="1"/>
</dbReference>